<dbReference type="InParanoid" id="A0A4S2N211"/>
<evidence type="ECO:0000313" key="4">
    <source>
        <dbReference type="EMBL" id="TGZ83121.1"/>
    </source>
</evidence>
<protein>
    <recommendedName>
        <fullName evidence="2">Dipeptidase</fullName>
        <ecNumber evidence="2">3.4.13.19</ecNumber>
    </recommendedName>
</protein>
<keyword evidence="2" id="KW-0862">Zinc</keyword>
<dbReference type="OrthoDB" id="445695at2759"/>
<evidence type="ECO:0000256" key="1">
    <source>
        <dbReference type="ARBA" id="ARBA00022997"/>
    </source>
</evidence>
<dbReference type="SUPFAM" id="SSF51556">
    <property type="entry name" value="Metallo-dependent hydrolases"/>
    <property type="match status" value="1"/>
</dbReference>
<evidence type="ECO:0000313" key="5">
    <source>
        <dbReference type="Proteomes" id="UP000298138"/>
    </source>
</evidence>
<comment type="catalytic activity">
    <reaction evidence="2">
        <text>an L-aminoacyl-L-amino acid + H2O = 2 an L-alpha-amino acid</text>
        <dbReference type="Rhea" id="RHEA:48940"/>
        <dbReference type="ChEBI" id="CHEBI:15377"/>
        <dbReference type="ChEBI" id="CHEBI:59869"/>
        <dbReference type="ChEBI" id="CHEBI:77460"/>
        <dbReference type="EC" id="3.4.13.19"/>
    </reaction>
</comment>
<reference evidence="4 5" key="1">
    <citation type="submission" date="2019-04" db="EMBL/GenBank/DDBJ databases">
        <title>Comparative genomics and transcriptomics to analyze fruiting body development in filamentous ascomycetes.</title>
        <authorList>
            <consortium name="DOE Joint Genome Institute"/>
            <person name="Lutkenhaus R."/>
            <person name="Traeger S."/>
            <person name="Breuer J."/>
            <person name="Kuo A."/>
            <person name="Lipzen A."/>
            <person name="Pangilinan J."/>
            <person name="Dilworth D."/>
            <person name="Sandor L."/>
            <person name="Poggeler S."/>
            <person name="Barry K."/>
            <person name="Grigoriev I.V."/>
            <person name="Nowrousian M."/>
        </authorList>
    </citation>
    <scope>NUCLEOTIDE SEQUENCE [LARGE SCALE GENOMIC DNA]</scope>
    <source>
        <strain evidence="4 5">CBS 389.68</strain>
    </source>
</reference>
<dbReference type="EMBL" id="ML220114">
    <property type="protein sequence ID" value="TGZ83121.1"/>
    <property type="molecule type" value="Genomic_DNA"/>
</dbReference>
<dbReference type="InterPro" id="IPR032466">
    <property type="entry name" value="Metal_Hydrolase"/>
</dbReference>
<dbReference type="PANTHER" id="PTHR10443:SF12">
    <property type="entry name" value="DIPEPTIDASE"/>
    <property type="match status" value="1"/>
</dbReference>
<dbReference type="CDD" id="cd01301">
    <property type="entry name" value="rDP_like"/>
    <property type="match status" value="1"/>
</dbReference>
<evidence type="ECO:0000256" key="3">
    <source>
        <dbReference type="SAM" id="Phobius"/>
    </source>
</evidence>
<dbReference type="GO" id="GO:0046872">
    <property type="term" value="F:metal ion binding"/>
    <property type="evidence" value="ECO:0007669"/>
    <property type="project" value="UniProtKB-UniRule"/>
</dbReference>
<dbReference type="STRING" id="341454.A0A4S2N211"/>
<proteinExistence type="inferred from homology"/>
<comment type="similarity">
    <text evidence="2">Belongs to the metallo-dependent hydrolases superfamily. Peptidase M19 family.</text>
</comment>
<keyword evidence="2" id="KW-0479">Metal-binding</keyword>
<keyword evidence="2" id="KW-0482">Metalloprotease</keyword>
<dbReference type="Pfam" id="PF01244">
    <property type="entry name" value="Peptidase_M19"/>
    <property type="match status" value="1"/>
</dbReference>
<feature type="transmembrane region" description="Helical" evidence="3">
    <location>
        <begin position="24"/>
        <end position="41"/>
    </location>
</feature>
<keyword evidence="1 2" id="KW-0224">Dipeptidase</keyword>
<organism evidence="4 5">
    <name type="scientific">Ascodesmis nigricans</name>
    <dbReference type="NCBI Taxonomy" id="341454"/>
    <lineage>
        <taxon>Eukaryota</taxon>
        <taxon>Fungi</taxon>
        <taxon>Dikarya</taxon>
        <taxon>Ascomycota</taxon>
        <taxon>Pezizomycotina</taxon>
        <taxon>Pezizomycetes</taxon>
        <taxon>Pezizales</taxon>
        <taxon>Ascodesmidaceae</taxon>
        <taxon>Ascodesmis</taxon>
    </lineage>
</organism>
<name>A0A4S2N211_9PEZI</name>
<dbReference type="InterPro" id="IPR008257">
    <property type="entry name" value="Pept_M19"/>
</dbReference>
<dbReference type="GO" id="GO:0006508">
    <property type="term" value="P:proteolysis"/>
    <property type="evidence" value="ECO:0007669"/>
    <property type="project" value="UniProtKB-KW"/>
</dbReference>
<keyword evidence="2" id="KW-0645">Protease</keyword>
<keyword evidence="3" id="KW-0472">Membrane</keyword>
<dbReference type="EC" id="3.4.13.19" evidence="2"/>
<dbReference type="GO" id="GO:0070573">
    <property type="term" value="F:metallodipeptidase activity"/>
    <property type="evidence" value="ECO:0007669"/>
    <property type="project" value="InterPro"/>
</dbReference>
<keyword evidence="3" id="KW-0812">Transmembrane</keyword>
<dbReference type="PANTHER" id="PTHR10443">
    <property type="entry name" value="MICROSOMAL DIPEPTIDASE"/>
    <property type="match status" value="1"/>
</dbReference>
<evidence type="ECO:0000256" key="2">
    <source>
        <dbReference type="RuleBase" id="RU341113"/>
    </source>
</evidence>
<accession>A0A4S2N211</accession>
<gene>
    <name evidence="4" type="ORF">EX30DRAFT_317113</name>
</gene>
<sequence>MDSKHCPPSSIPIPERPRTSRTRIFTALALLTFPLALWSFLPVTSIPSLCHHRHPQTPSERVDQILLDTPLIDTHIDLPISIRVRFQNHIYQDNFTFSTHLPTHVDLPRLHSGGLGGVFWSVYMPCAGDDPTKPLESRFLDPEYYQSIHDTLQQVDLVHRLIAAYPDDFTLATSPRELRAVHEQWKHHHRRYHDKKPRPIASVLGVEGLHQIGNSPAVLRMYHRLGVRYITLTHVCNNRYADGALSRGGPVWGGLSSDGREMVREMNRVGMMVDLSHTTAETMKDVLEIARAPVVFSHSGAFGVCPHERNVRDDVLRMVKENGGVVQVVFAPDFVRCGEGREPREAGIEDVVEHIMYIAELIGWEHVGIGSDYDGIMSTPKGLEDVGMYPALLKMLVERGVRDKDLRGLVGENVLRVWEEVERVAEEMKRGGESVLEDEVPPMKW</sequence>
<keyword evidence="5" id="KW-1185">Reference proteome</keyword>
<dbReference type="Gene3D" id="3.20.20.140">
    <property type="entry name" value="Metal-dependent hydrolases"/>
    <property type="match status" value="1"/>
</dbReference>
<comment type="cofactor">
    <cofactor evidence="2">
        <name>Zn(2+)</name>
        <dbReference type="ChEBI" id="CHEBI:29105"/>
    </cofactor>
</comment>
<dbReference type="PROSITE" id="PS51365">
    <property type="entry name" value="RENAL_DIPEPTIDASE_2"/>
    <property type="match status" value="1"/>
</dbReference>
<keyword evidence="2" id="KW-0378">Hydrolase</keyword>
<keyword evidence="3" id="KW-1133">Transmembrane helix</keyword>
<dbReference type="AlphaFoldDB" id="A0A4S2N211"/>
<dbReference type="Proteomes" id="UP000298138">
    <property type="component" value="Unassembled WGS sequence"/>
</dbReference>